<evidence type="ECO:0000313" key="1">
    <source>
        <dbReference type="EMBL" id="RXI78305.1"/>
    </source>
</evidence>
<dbReference type="OrthoDB" id="2305451at2"/>
<name>A0A4Q0VI11_9LACO</name>
<evidence type="ECO:0000313" key="2">
    <source>
        <dbReference type="Proteomes" id="UP000290602"/>
    </source>
</evidence>
<organism evidence="1 2">
    <name type="scientific">Levilactobacillus suantsaii</name>
    <dbReference type="NCBI Taxonomy" id="2292255"/>
    <lineage>
        <taxon>Bacteria</taxon>
        <taxon>Bacillati</taxon>
        <taxon>Bacillota</taxon>
        <taxon>Bacilli</taxon>
        <taxon>Lactobacillales</taxon>
        <taxon>Lactobacillaceae</taxon>
        <taxon>Levilactobacillus</taxon>
    </lineage>
</organism>
<dbReference type="RefSeq" id="WP_129032734.1">
    <property type="nucleotide sequence ID" value="NZ_CP059603.1"/>
</dbReference>
<reference evidence="1 2" key="1">
    <citation type="submission" date="2018-08" db="EMBL/GenBank/DDBJ databases">
        <title>Lactobacillus suantsai sp. nov., isolated from traditional fermented suan-tsai in Taiwan.</title>
        <authorList>
            <person name="Huang C.-H."/>
        </authorList>
    </citation>
    <scope>NUCLEOTIDE SEQUENCE [LARGE SCALE GENOMIC DNA]</scope>
    <source>
        <strain evidence="1 2">BCRC 12945</strain>
    </source>
</reference>
<comment type="caution">
    <text evidence="1">The sequence shown here is derived from an EMBL/GenBank/DDBJ whole genome shotgun (WGS) entry which is preliminary data.</text>
</comment>
<dbReference type="EMBL" id="QXIL01000013">
    <property type="protein sequence ID" value="RXI78305.1"/>
    <property type="molecule type" value="Genomic_DNA"/>
</dbReference>
<proteinExistence type="predicted"/>
<accession>A0A4Q0VI11</accession>
<gene>
    <name evidence="1" type="ORF">DXH47_07490</name>
</gene>
<dbReference type="Proteomes" id="UP000290602">
    <property type="component" value="Unassembled WGS sequence"/>
</dbReference>
<sequence>MTHQEIIAQLRRLVRRLRWLNVLQLIPDTLVIYGILQLGFSQDFVTLFNTTFTRQKASLVTIMFALIDLCVTGIRHNDRLEGRKLISQLRGKLSAAEAELIKQFQRLK</sequence>
<dbReference type="AlphaFoldDB" id="A0A4Q0VI11"/>
<protein>
    <submittedName>
        <fullName evidence="1">Uncharacterized protein</fullName>
    </submittedName>
</protein>
<keyword evidence="2" id="KW-1185">Reference proteome</keyword>